<dbReference type="GO" id="GO:0006629">
    <property type="term" value="P:lipid metabolic process"/>
    <property type="evidence" value="ECO:0007669"/>
    <property type="project" value="InterPro"/>
</dbReference>
<dbReference type="EMBL" id="JAFLNF010000005">
    <property type="protein sequence ID" value="MBO0346075.1"/>
    <property type="molecule type" value="Genomic_DNA"/>
</dbReference>
<evidence type="ECO:0000313" key="3">
    <source>
        <dbReference type="Proteomes" id="UP000664779"/>
    </source>
</evidence>
<dbReference type="CDD" id="cd08566">
    <property type="entry name" value="GDPD_AtGDE_like"/>
    <property type="match status" value="1"/>
</dbReference>
<gene>
    <name evidence="2" type="ORF">J0X15_12655</name>
</gene>
<sequence length="240" mass="26273">MKKARIICHRGDSIRAPENTFASLEGAVALGAEVVEFDIHTSRDGVLYVIHDEAVDRTTNGTGLVAEMTSSELDALDAGSWFAPEFAGQRIPRLDAFLDACVGRIVPYAEIKAADPGDVRDMLARRGLLRDAWTFSFDPAIRAETRARVPDFRRSVLYKHVGSVARAVELEAAILEFHPENLTEAVAAEARAVGLVTQIFYAGNDPVVFEAAVRSGIEQMNIDEVDLFRQVEQQINSVSG</sequence>
<dbReference type="Proteomes" id="UP000664779">
    <property type="component" value="Unassembled WGS sequence"/>
</dbReference>
<protein>
    <submittedName>
        <fullName evidence="2">Glycerophosphodiester phosphodiesterase family protein</fullName>
    </submittedName>
</protein>
<feature type="domain" description="GP-PDE" evidence="1">
    <location>
        <begin position="4"/>
        <end position="232"/>
    </location>
</feature>
<comment type="caution">
    <text evidence="2">The sequence shown here is derived from an EMBL/GenBank/DDBJ whole genome shotgun (WGS) entry which is preliminary data.</text>
</comment>
<reference evidence="2" key="1">
    <citation type="submission" date="2021-03" db="EMBL/GenBank/DDBJ databases">
        <title>Roseibium sp. CAU 1637 isolated from Incheon.</title>
        <authorList>
            <person name="Kim W."/>
        </authorList>
    </citation>
    <scope>NUCLEOTIDE SEQUENCE</scope>
    <source>
        <strain evidence="2">CAU 1637</strain>
    </source>
</reference>
<dbReference type="AlphaFoldDB" id="A0A939ENM8"/>
<dbReference type="PANTHER" id="PTHR46211:SF1">
    <property type="entry name" value="GLYCEROPHOSPHODIESTER PHOSPHODIESTERASE, CYTOPLASMIC"/>
    <property type="match status" value="1"/>
</dbReference>
<dbReference type="GO" id="GO:0008081">
    <property type="term" value="F:phosphoric diester hydrolase activity"/>
    <property type="evidence" value="ECO:0007669"/>
    <property type="project" value="InterPro"/>
</dbReference>
<dbReference type="PANTHER" id="PTHR46211">
    <property type="entry name" value="GLYCEROPHOSPHORYL DIESTER PHOSPHODIESTERASE"/>
    <property type="match status" value="1"/>
</dbReference>
<accession>A0A939ENM8</accession>
<dbReference type="InterPro" id="IPR030395">
    <property type="entry name" value="GP_PDE_dom"/>
</dbReference>
<dbReference type="SUPFAM" id="SSF51695">
    <property type="entry name" value="PLC-like phosphodiesterases"/>
    <property type="match status" value="1"/>
</dbReference>
<dbReference type="Pfam" id="PF03009">
    <property type="entry name" value="GDPD"/>
    <property type="match status" value="1"/>
</dbReference>
<evidence type="ECO:0000313" key="2">
    <source>
        <dbReference type="EMBL" id="MBO0346075.1"/>
    </source>
</evidence>
<dbReference type="PROSITE" id="PS51704">
    <property type="entry name" value="GP_PDE"/>
    <property type="match status" value="1"/>
</dbReference>
<name>A0A939ENM8_9HYPH</name>
<dbReference type="InterPro" id="IPR017946">
    <property type="entry name" value="PLC-like_Pdiesterase_TIM-brl"/>
</dbReference>
<evidence type="ECO:0000259" key="1">
    <source>
        <dbReference type="PROSITE" id="PS51704"/>
    </source>
</evidence>
<dbReference type="RefSeq" id="WP_206941256.1">
    <property type="nucleotide sequence ID" value="NZ_JAFLNF010000005.1"/>
</dbReference>
<organism evidence="2 3">
    <name type="scientific">Roseibium limicola</name>
    <dbReference type="NCBI Taxonomy" id="2816037"/>
    <lineage>
        <taxon>Bacteria</taxon>
        <taxon>Pseudomonadati</taxon>
        <taxon>Pseudomonadota</taxon>
        <taxon>Alphaproteobacteria</taxon>
        <taxon>Hyphomicrobiales</taxon>
        <taxon>Stappiaceae</taxon>
        <taxon>Roseibium</taxon>
    </lineage>
</organism>
<proteinExistence type="predicted"/>
<dbReference type="Gene3D" id="3.20.20.190">
    <property type="entry name" value="Phosphatidylinositol (PI) phosphodiesterase"/>
    <property type="match status" value="1"/>
</dbReference>
<keyword evidence="3" id="KW-1185">Reference proteome</keyword>